<keyword evidence="3" id="KW-0235">DNA replication</keyword>
<keyword evidence="4" id="KW-0238">DNA-binding</keyword>
<proteinExistence type="inferred from homology"/>
<dbReference type="InterPro" id="IPR041664">
    <property type="entry name" value="AAA_16"/>
</dbReference>
<evidence type="ECO:0000259" key="8">
    <source>
        <dbReference type="Pfam" id="PF14629"/>
    </source>
</evidence>
<gene>
    <name evidence="9" type="ORF">RCC_05419</name>
</gene>
<dbReference type="SUPFAM" id="SSF52540">
    <property type="entry name" value="P-loop containing nucleoside triphosphate hydrolases"/>
    <property type="match status" value="1"/>
</dbReference>
<sequence length="798" mass="86749">MQPVRASKRRKLDRDDTAKSSPASLQPTAADKKNKRVQSSPAVNGNGQNGGSKAEESGSEETAGKVLSAREQWLQAKAKSATRKGKRPNVYDDIEGGNVGREPYGRMTKPVKRERPTAPSKPTAAPLGFFKQFAKAKVDAAANAGVRRNRVDDDDEDDEDGSIADSEDDDQSEDQSNIQVKQTSRNGKYWTAATPGKSKKTFEDEIREVEAAARKKVAAGDNASEDELAENGEMRRSSSRKTSIQKPARNQNELKGAASPVRKASKPQPLDRRKASSVKSADVEDGASDDDIEIDDSEDGRIANHVRVSTPKKLRFEPRKSTGIKIALPPFATDHLQCIRRIVIEKCAGKRPIPLTNLADEFAKVNSLVSQTVAAGESNSMLLIGARGSGKTALIDQVLREQSIQHPNDYHIVRLSGFIHTDDKIALREIWRQLGREMEIEDNETSKNYADTLTTLLALLSHPAETGRDEEGHITKSVIFILDEFELFATHPRQTLLYNLFDIAQSRKAPIAVLGCTTRIDVAESLEKRVKSRFSHRYVHLSMSKSLQAFESVCRSAIGIKPAELEGDEKAELGGSVEGVVAKLQKAALSSTGGKSKNEHADAPPGPLDQWNTLVDAVISSRTCASFLARLFHTTKSIPEFLSSLLLAMATLPINSAHTSSDLLEHLTTTISTNALHPPDSKLSILPSLSSLQLALLICAARLTNIYNSEVISFALAYEEYKNLASKAKLQASASGALAQGAGSRVWGKSVAKSAWEGLVECGLILEDGRGGRVDVAMEEIGSCGVELGSWGRWCREI</sequence>
<dbReference type="Pfam" id="PF13191">
    <property type="entry name" value="AAA_16"/>
    <property type="match status" value="1"/>
</dbReference>
<dbReference type="EMBL" id="FJUY01000007">
    <property type="protein sequence ID" value="CZT19568.1"/>
    <property type="molecule type" value="Genomic_DNA"/>
</dbReference>
<comment type="similarity">
    <text evidence="2">Belongs to the ORC4 family.</text>
</comment>
<comment type="subcellular location">
    <subcellularLocation>
        <location evidence="1">Nucleus</location>
    </subcellularLocation>
</comment>
<evidence type="ECO:0000313" key="9">
    <source>
        <dbReference type="EMBL" id="CZT19568.1"/>
    </source>
</evidence>
<protein>
    <recommendedName>
        <fullName evidence="11">Origin recognition complex subunit 4</fullName>
    </recommendedName>
</protein>
<dbReference type="GO" id="GO:0005664">
    <property type="term" value="C:nuclear origin of replication recognition complex"/>
    <property type="evidence" value="ECO:0007669"/>
    <property type="project" value="TreeGrafter"/>
</dbReference>
<evidence type="ECO:0000256" key="1">
    <source>
        <dbReference type="ARBA" id="ARBA00004123"/>
    </source>
</evidence>
<dbReference type="Pfam" id="PF14629">
    <property type="entry name" value="ORC4_C"/>
    <property type="match status" value="1"/>
</dbReference>
<keyword evidence="10" id="KW-1185">Reference proteome</keyword>
<evidence type="ECO:0008006" key="11">
    <source>
        <dbReference type="Google" id="ProtNLM"/>
    </source>
</evidence>
<dbReference type="GeneID" id="35600581"/>
<dbReference type="Proteomes" id="UP000225277">
    <property type="component" value="Unassembled WGS sequence"/>
</dbReference>
<evidence type="ECO:0000256" key="5">
    <source>
        <dbReference type="ARBA" id="ARBA00023242"/>
    </source>
</evidence>
<dbReference type="InterPro" id="IPR027417">
    <property type="entry name" value="P-loop_NTPase"/>
</dbReference>
<dbReference type="AlphaFoldDB" id="A0A2D3UW54"/>
<dbReference type="Gene3D" id="3.40.50.300">
    <property type="entry name" value="P-loop containing nucleotide triphosphate hydrolases"/>
    <property type="match status" value="1"/>
</dbReference>
<dbReference type="GO" id="GO:0003688">
    <property type="term" value="F:DNA replication origin binding"/>
    <property type="evidence" value="ECO:0007669"/>
    <property type="project" value="TreeGrafter"/>
</dbReference>
<accession>A0A2D3UW54</accession>
<feature type="compositionally biased region" description="Polar residues" evidence="6">
    <location>
        <begin position="240"/>
        <end position="253"/>
    </location>
</feature>
<dbReference type="OrthoDB" id="343623at2759"/>
<feature type="compositionally biased region" description="Acidic residues" evidence="6">
    <location>
        <begin position="283"/>
        <end position="298"/>
    </location>
</feature>
<name>A0A2D3UW54_9PEZI</name>
<dbReference type="InterPro" id="IPR032705">
    <property type="entry name" value="ORC4_C"/>
</dbReference>
<dbReference type="RefSeq" id="XP_023626458.1">
    <property type="nucleotide sequence ID" value="XM_023770690.1"/>
</dbReference>
<evidence type="ECO:0000256" key="6">
    <source>
        <dbReference type="SAM" id="MobiDB-lite"/>
    </source>
</evidence>
<feature type="compositionally biased region" description="Basic and acidic residues" evidence="6">
    <location>
        <begin position="200"/>
        <end position="213"/>
    </location>
</feature>
<dbReference type="InterPro" id="IPR016527">
    <property type="entry name" value="ORC4"/>
</dbReference>
<feature type="compositionally biased region" description="Acidic residues" evidence="6">
    <location>
        <begin position="152"/>
        <end position="173"/>
    </location>
</feature>
<feature type="compositionally biased region" description="Basic residues" evidence="6">
    <location>
        <begin position="1"/>
        <end position="11"/>
    </location>
</feature>
<keyword evidence="5" id="KW-0539">Nucleus</keyword>
<feature type="domain" description="Origin recognition complex subunit 4 C-terminal" evidence="8">
    <location>
        <begin position="600"/>
        <end position="769"/>
    </location>
</feature>
<reference evidence="9 10" key="1">
    <citation type="submission" date="2016-03" db="EMBL/GenBank/DDBJ databases">
        <authorList>
            <person name="Ploux O."/>
        </authorList>
    </citation>
    <scope>NUCLEOTIDE SEQUENCE [LARGE SCALE GENOMIC DNA]</scope>
    <source>
        <strain evidence="9 10">URUG2</strain>
    </source>
</reference>
<feature type="region of interest" description="Disordered" evidence="6">
    <location>
        <begin position="138"/>
        <end position="298"/>
    </location>
</feature>
<evidence type="ECO:0000313" key="10">
    <source>
        <dbReference type="Proteomes" id="UP000225277"/>
    </source>
</evidence>
<dbReference type="FunFam" id="3.40.50.300:FF:001597">
    <property type="entry name" value="Origin recognition complex subunit Orc4"/>
    <property type="match status" value="1"/>
</dbReference>
<dbReference type="PANTHER" id="PTHR12087:SF0">
    <property type="entry name" value="ORIGIN RECOGNITION COMPLEX SUBUNIT 4"/>
    <property type="match status" value="1"/>
</dbReference>
<dbReference type="PANTHER" id="PTHR12087">
    <property type="entry name" value="ORIGIN RECOGNITION COMPLEX SUBUNIT 4"/>
    <property type="match status" value="1"/>
</dbReference>
<feature type="compositionally biased region" description="Polar residues" evidence="6">
    <location>
        <begin position="37"/>
        <end position="46"/>
    </location>
</feature>
<feature type="compositionally biased region" description="Polar residues" evidence="6">
    <location>
        <begin position="177"/>
        <end position="186"/>
    </location>
</feature>
<organism evidence="9 10">
    <name type="scientific">Ramularia collo-cygni</name>
    <dbReference type="NCBI Taxonomy" id="112498"/>
    <lineage>
        <taxon>Eukaryota</taxon>
        <taxon>Fungi</taxon>
        <taxon>Dikarya</taxon>
        <taxon>Ascomycota</taxon>
        <taxon>Pezizomycotina</taxon>
        <taxon>Dothideomycetes</taxon>
        <taxon>Dothideomycetidae</taxon>
        <taxon>Mycosphaerellales</taxon>
        <taxon>Mycosphaerellaceae</taxon>
        <taxon>Ramularia</taxon>
    </lineage>
</organism>
<evidence type="ECO:0000256" key="3">
    <source>
        <dbReference type="ARBA" id="ARBA00022705"/>
    </source>
</evidence>
<evidence type="ECO:0000256" key="2">
    <source>
        <dbReference type="ARBA" id="ARBA00005334"/>
    </source>
</evidence>
<evidence type="ECO:0000259" key="7">
    <source>
        <dbReference type="Pfam" id="PF13191"/>
    </source>
</evidence>
<evidence type="ECO:0000256" key="4">
    <source>
        <dbReference type="ARBA" id="ARBA00023125"/>
    </source>
</evidence>
<dbReference type="GO" id="GO:0006270">
    <property type="term" value="P:DNA replication initiation"/>
    <property type="evidence" value="ECO:0007669"/>
    <property type="project" value="TreeGrafter"/>
</dbReference>
<feature type="domain" description="Orc1-like AAA ATPase" evidence="7">
    <location>
        <begin position="360"/>
        <end position="513"/>
    </location>
</feature>
<dbReference type="STRING" id="112498.A0A2D3UW54"/>
<feature type="region of interest" description="Disordered" evidence="6">
    <location>
        <begin position="1"/>
        <end position="126"/>
    </location>
</feature>